<dbReference type="Pfam" id="PF01636">
    <property type="entry name" value="APH"/>
    <property type="match status" value="1"/>
</dbReference>
<dbReference type="SUPFAM" id="SSF56112">
    <property type="entry name" value="Protein kinase-like (PK-like)"/>
    <property type="match status" value="1"/>
</dbReference>
<dbReference type="STRING" id="1081102.A0A162IC12"/>
<reference evidence="2 3" key="1">
    <citation type="journal article" date="2016" name="Genome Biol. Evol.">
        <title>Divergent and convergent evolution of fungal pathogenicity.</title>
        <authorList>
            <person name="Shang Y."/>
            <person name="Xiao G."/>
            <person name="Zheng P."/>
            <person name="Cen K."/>
            <person name="Zhan S."/>
            <person name="Wang C."/>
        </authorList>
    </citation>
    <scope>NUCLEOTIDE SEQUENCE [LARGE SCALE GENOMIC DNA]</scope>
    <source>
        <strain evidence="2 3">RCEF 264</strain>
    </source>
</reference>
<dbReference type="PANTHER" id="PTHR21310:SF15">
    <property type="entry name" value="AMINOGLYCOSIDE PHOSPHOTRANSFERASE DOMAIN-CONTAINING PROTEIN"/>
    <property type="match status" value="1"/>
</dbReference>
<dbReference type="AlphaFoldDB" id="A0A162IC12"/>
<proteinExistence type="predicted"/>
<dbReference type="EMBL" id="AZHD01000021">
    <property type="protein sequence ID" value="OAA54965.1"/>
    <property type="molecule type" value="Genomic_DNA"/>
</dbReference>
<dbReference type="Gene3D" id="3.90.1200.10">
    <property type="match status" value="1"/>
</dbReference>
<keyword evidence="2" id="KW-0808">Transferase</keyword>
<dbReference type="InterPro" id="IPR051678">
    <property type="entry name" value="AGP_Transferase"/>
</dbReference>
<sequence>MLSLFGRLFSIPWRSWLARICCFSRRRLSCAFRRPASPFDLTPLTDRQRKLKNDEFIESIDTNAICALASKHQGGLPCTIRCRHKGSFNVCFILDFTDGSTRLVRLPIEPAVHDAWDKVRSEVYTMQYVRDHTDIPVSRVYAYGRSRLRRDTYTHQVFIILDYIEGRPLTKKMLRESSEDCRRQLFENVIDMFAQLRMLEFPLGGSLMPNTTAEIWTRFWRLLFPRDESFTPQATIGPGLGPRIVGAFSMRKNELQVDGYEVPRFTAATSNEFFREQYHLLHSMWKMPVQELGREEAEREEFALHAVRPEKAQKTFGLQADASGDSFYLCHPDLRVNNIIVNDELRVCGVIDWEFSVTVPRRAFLPPSWITGHDTGSVVSKPDLSSEFFGVLSSRKQRSSGHSQLAQDWSVRDDVSFPMAYIYLDPSDLVLLFYRCIYPSLYNESPDKVVPNFFQRPENEQLQAEVVRRLHASEQYTQYLKDNDLFDDEEEPEWQQLRGWVTEAQKNLQQLRGWTYETREILARMERDMCTTNSRSLSG</sequence>
<gene>
    <name evidence="2" type="ORF">SPI_08469</name>
</gene>
<evidence type="ECO:0000313" key="3">
    <source>
        <dbReference type="Proteomes" id="UP000076874"/>
    </source>
</evidence>
<dbReference type="OrthoDB" id="10003767at2759"/>
<comment type="caution">
    <text evidence="2">The sequence shown here is derived from an EMBL/GenBank/DDBJ whole genome shotgun (WGS) entry which is preliminary data.</text>
</comment>
<organism evidence="2 3">
    <name type="scientific">Niveomyces insectorum RCEF 264</name>
    <dbReference type="NCBI Taxonomy" id="1081102"/>
    <lineage>
        <taxon>Eukaryota</taxon>
        <taxon>Fungi</taxon>
        <taxon>Dikarya</taxon>
        <taxon>Ascomycota</taxon>
        <taxon>Pezizomycotina</taxon>
        <taxon>Sordariomycetes</taxon>
        <taxon>Hypocreomycetidae</taxon>
        <taxon>Hypocreales</taxon>
        <taxon>Cordycipitaceae</taxon>
        <taxon>Niveomyces</taxon>
    </lineage>
</organism>
<dbReference type="Proteomes" id="UP000076874">
    <property type="component" value="Unassembled WGS sequence"/>
</dbReference>
<dbReference type="GO" id="GO:0016740">
    <property type="term" value="F:transferase activity"/>
    <property type="evidence" value="ECO:0007669"/>
    <property type="project" value="UniProtKB-KW"/>
</dbReference>
<dbReference type="InterPro" id="IPR011009">
    <property type="entry name" value="Kinase-like_dom_sf"/>
</dbReference>
<dbReference type="PANTHER" id="PTHR21310">
    <property type="entry name" value="AMINOGLYCOSIDE PHOSPHOTRANSFERASE-RELATED-RELATED"/>
    <property type="match status" value="1"/>
</dbReference>
<feature type="domain" description="Aminoglycoside phosphotransferase" evidence="1">
    <location>
        <begin position="310"/>
        <end position="357"/>
    </location>
</feature>
<protein>
    <submittedName>
        <fullName evidence="2">Phosphotransferase enzyme family protein</fullName>
    </submittedName>
</protein>
<dbReference type="InterPro" id="IPR002575">
    <property type="entry name" value="Aminoglycoside_PTrfase"/>
</dbReference>
<accession>A0A162IC12</accession>
<evidence type="ECO:0000313" key="2">
    <source>
        <dbReference type="EMBL" id="OAA54965.1"/>
    </source>
</evidence>
<name>A0A162IC12_9HYPO</name>
<evidence type="ECO:0000259" key="1">
    <source>
        <dbReference type="Pfam" id="PF01636"/>
    </source>
</evidence>
<keyword evidence="3" id="KW-1185">Reference proteome</keyword>